<sequence length="279" mass="31099">MAASSSSMAQAVFAPRSSTTPFHRPSFRLIFVFYLDQLLLCLQLPPSSRIQNRGNRLKKSSLHSRIKESYSLIWFHESELFVRLIKERTEIVLFSVDNIDFGERLVLAFQVIISRHVVFDETIFPFSTNTSNISKYDFLHSTDHHPSIWSQVTGQPAPSQPAPPTPTAPPSPTAPSTPSDPNSTPTSIPSPSQFPPAAWNALENKPMFVIYGGGAALGVWLSSTVIEAFNGVPVIPKFLELVGLGYTGWFIYRYLLFKSTRKELADDIEALKKKIIGSE</sequence>
<dbReference type="EMBL" id="SZYD01000154">
    <property type="protein sequence ID" value="KAD2126030.1"/>
    <property type="molecule type" value="Genomic_DNA"/>
</dbReference>
<dbReference type="AlphaFoldDB" id="A0A5N6LJK5"/>
<dbReference type="PANTHER" id="PTHR33222:SF35">
    <property type="entry name" value="CYANOBACTERIAL AMINOACYL-TRNA SYNTHETASE, CAAD DOMAIN, PROTEIN CURVATURE THYLAKOID 1"/>
    <property type="match status" value="1"/>
</dbReference>
<accession>A0A5N6LJK5</accession>
<name>A0A5N6LJK5_9ASTR</name>
<reference evidence="5 6" key="1">
    <citation type="submission" date="2019-05" db="EMBL/GenBank/DDBJ databases">
        <title>Mikania micrantha, genome provides insights into the molecular mechanism of rapid growth.</title>
        <authorList>
            <person name="Liu B."/>
        </authorList>
    </citation>
    <scope>NUCLEOTIDE SEQUENCE [LARGE SCALE GENOMIC DNA]</scope>
    <source>
        <strain evidence="5">NLD-2019</strain>
        <tissue evidence="5">Leaf</tissue>
    </source>
</reference>
<feature type="transmembrane region" description="Helical" evidence="3">
    <location>
        <begin position="238"/>
        <end position="256"/>
    </location>
</feature>
<organism evidence="5 6">
    <name type="scientific">Mikania micrantha</name>
    <name type="common">bitter vine</name>
    <dbReference type="NCBI Taxonomy" id="192012"/>
    <lineage>
        <taxon>Eukaryota</taxon>
        <taxon>Viridiplantae</taxon>
        <taxon>Streptophyta</taxon>
        <taxon>Embryophyta</taxon>
        <taxon>Tracheophyta</taxon>
        <taxon>Spermatophyta</taxon>
        <taxon>Magnoliopsida</taxon>
        <taxon>eudicotyledons</taxon>
        <taxon>Gunneridae</taxon>
        <taxon>Pentapetalae</taxon>
        <taxon>asterids</taxon>
        <taxon>campanulids</taxon>
        <taxon>Asterales</taxon>
        <taxon>Asteraceae</taxon>
        <taxon>Asteroideae</taxon>
        <taxon>Heliantheae alliance</taxon>
        <taxon>Eupatorieae</taxon>
        <taxon>Mikania</taxon>
    </lineage>
</organism>
<dbReference type="InterPro" id="IPR025564">
    <property type="entry name" value="CAAD_dom"/>
</dbReference>
<evidence type="ECO:0000256" key="1">
    <source>
        <dbReference type="ARBA" id="ARBA00004141"/>
    </source>
</evidence>
<protein>
    <recommendedName>
        <fullName evidence="4">Cyanobacterial aminoacyl-tRNA synthetase CAAD domain-containing protein</fullName>
    </recommendedName>
</protein>
<evidence type="ECO:0000256" key="3">
    <source>
        <dbReference type="SAM" id="Phobius"/>
    </source>
</evidence>
<dbReference type="InterPro" id="IPR033344">
    <property type="entry name" value="CURT1"/>
</dbReference>
<keyword evidence="3" id="KW-0472">Membrane</keyword>
<keyword evidence="3" id="KW-0812">Transmembrane</keyword>
<keyword evidence="6" id="KW-1185">Reference proteome</keyword>
<gene>
    <name evidence="5" type="ORF">E3N88_41803</name>
</gene>
<dbReference type="Proteomes" id="UP000326396">
    <property type="component" value="Unassembled WGS sequence"/>
</dbReference>
<dbReference type="GO" id="GO:0009535">
    <property type="term" value="C:chloroplast thylakoid membrane"/>
    <property type="evidence" value="ECO:0007669"/>
    <property type="project" value="TreeGrafter"/>
</dbReference>
<feature type="compositionally biased region" description="Pro residues" evidence="2">
    <location>
        <begin position="158"/>
        <end position="175"/>
    </location>
</feature>
<feature type="compositionally biased region" description="Low complexity" evidence="2">
    <location>
        <begin position="176"/>
        <end position="191"/>
    </location>
</feature>
<evidence type="ECO:0000259" key="4">
    <source>
        <dbReference type="Pfam" id="PF14159"/>
    </source>
</evidence>
<evidence type="ECO:0000313" key="5">
    <source>
        <dbReference type="EMBL" id="KAD2126030.1"/>
    </source>
</evidence>
<dbReference type="OrthoDB" id="2014299at2759"/>
<feature type="transmembrane region" description="Helical" evidence="3">
    <location>
        <begin position="208"/>
        <end position="226"/>
    </location>
</feature>
<feature type="region of interest" description="Disordered" evidence="2">
    <location>
        <begin position="149"/>
        <end position="192"/>
    </location>
</feature>
<keyword evidence="3" id="KW-1133">Transmembrane helix</keyword>
<feature type="domain" description="Cyanobacterial aminoacyl-tRNA synthetase CAAD" evidence="4">
    <location>
        <begin position="198"/>
        <end position="277"/>
    </location>
</feature>
<comment type="subcellular location">
    <subcellularLocation>
        <location evidence="1">Membrane</location>
        <topology evidence="1">Multi-pass membrane protein</topology>
    </subcellularLocation>
</comment>
<evidence type="ECO:0000256" key="2">
    <source>
        <dbReference type="SAM" id="MobiDB-lite"/>
    </source>
</evidence>
<proteinExistence type="predicted"/>
<evidence type="ECO:0000313" key="6">
    <source>
        <dbReference type="Proteomes" id="UP000326396"/>
    </source>
</evidence>
<comment type="caution">
    <text evidence="5">The sequence shown here is derived from an EMBL/GenBank/DDBJ whole genome shotgun (WGS) entry which is preliminary data.</text>
</comment>
<dbReference type="Pfam" id="PF14159">
    <property type="entry name" value="CAAD"/>
    <property type="match status" value="1"/>
</dbReference>
<dbReference type="PANTHER" id="PTHR33222">
    <property type="match status" value="1"/>
</dbReference>